<name>A0A077KXY6_9ACTN</name>
<reference evidence="1" key="1">
    <citation type="journal article" date="2013" name="J. Antibiot.">
        <title>Identification of the incednine biosynthetic gene cluster: characterization of novel beta-glutamate-beta-decarboxylase IdnL3.</title>
        <authorList>
            <person name="Takaishi M."/>
            <person name="Kudo F."/>
            <person name="Eguchi T."/>
        </authorList>
    </citation>
    <scope>NUCLEOTIDE SEQUENCE</scope>
    <source>
        <strain evidence="1">ML694-90F3</strain>
    </source>
</reference>
<evidence type="ECO:0008006" key="2">
    <source>
        <dbReference type="Google" id="ProtNLM"/>
    </source>
</evidence>
<dbReference type="Gene3D" id="1.25.40.10">
    <property type="entry name" value="Tetratricopeptide repeat domain"/>
    <property type="match status" value="1"/>
</dbReference>
<evidence type="ECO:0000313" key="1">
    <source>
        <dbReference type="EMBL" id="BAP34754.1"/>
    </source>
</evidence>
<organism evidence="1">
    <name type="scientific">Streptomyces sp. ML694-90F3</name>
    <dbReference type="NCBI Taxonomy" id="1265536"/>
    <lineage>
        <taxon>Bacteria</taxon>
        <taxon>Bacillati</taxon>
        <taxon>Actinomycetota</taxon>
        <taxon>Actinomycetes</taxon>
        <taxon>Kitasatosporales</taxon>
        <taxon>Streptomycetaceae</taxon>
        <taxon>Streptomyces</taxon>
    </lineage>
</organism>
<accession>A0A077KXY6</accession>
<sequence>MGLTFALGGKAEERVRVPNRPPVCYRLCPCGPWGRLLPSCPLRGGHAEEVSIDEHPLAYLLHRQGWSATDYLTRLGAVHQRLGYGPIARDRKRVTRWTRGGVVPETSAQHAMAVLHGVPEEEITARPWPEWLKLACVHEWWALDAEWNPTTTIDLLDRVASGGPMDRRGFLVVTGIAPVLAGAAGAEPATASTDGRRIGTATPELFERSLAVLRRQDDQLGSGQVHASARAQLRLITTTLKSTAYTEDVGRRLYGAAAEAARVCGWTAYDSGHHAIAEEFYLVALRAAASSGDQVVTANIQAFWAIARYSGGDPRGAVALVADALGRTRGVASPRMDAMLYARLARAHARAGERRASERALNAAFDAYDGARDRSPEEDPDCVYWVNLGELRSWAASNATDLGNPEEALAHYEAIPAAQRAEGYDSQAYPRAVALRLARTARAHIDLDDLDGAVEAGRRAVEYMGGVSSARGTSSLTDLRAKLAEHEGVPLVRDFLAQTA</sequence>
<dbReference type="SUPFAM" id="SSF48452">
    <property type="entry name" value="TPR-like"/>
    <property type="match status" value="1"/>
</dbReference>
<dbReference type="InterPro" id="IPR011990">
    <property type="entry name" value="TPR-like_helical_dom_sf"/>
</dbReference>
<protein>
    <recommendedName>
        <fullName evidence="2">Transcriptional regulator</fullName>
    </recommendedName>
</protein>
<dbReference type="AlphaFoldDB" id="A0A077KXY6"/>
<dbReference type="EMBL" id="AB767280">
    <property type="protein sequence ID" value="BAP34754.1"/>
    <property type="molecule type" value="Genomic_DNA"/>
</dbReference>
<proteinExistence type="predicted"/>